<evidence type="ECO:0000313" key="3">
    <source>
        <dbReference type="EMBL" id="KAK2716112.1"/>
    </source>
</evidence>
<keyword evidence="2" id="KW-0677">Repeat</keyword>
<dbReference type="InterPro" id="IPR001611">
    <property type="entry name" value="Leu-rich_rpt"/>
</dbReference>
<dbReference type="PROSITE" id="PS51450">
    <property type="entry name" value="LRR"/>
    <property type="match status" value="2"/>
</dbReference>
<proteinExistence type="predicted"/>
<dbReference type="SMART" id="SM00369">
    <property type="entry name" value="LRR_TYP"/>
    <property type="match status" value="5"/>
</dbReference>
<reference evidence="3" key="1">
    <citation type="submission" date="2023-07" db="EMBL/GenBank/DDBJ databases">
        <title>Chromosome-level genome assembly of Artemia franciscana.</title>
        <authorList>
            <person name="Jo E."/>
        </authorList>
    </citation>
    <scope>NUCLEOTIDE SEQUENCE</scope>
    <source>
        <tissue evidence="3">Whole body</tissue>
    </source>
</reference>
<evidence type="ECO:0000313" key="4">
    <source>
        <dbReference type="Proteomes" id="UP001187531"/>
    </source>
</evidence>
<sequence>SVTSICSFVLIKLSDMEGLIRRVSILLLILSVCSADLLDSKYEIVNGVPYNKDAPRDENYPYCPRDDFIELEPGNSLTEVRINCTCSHPDDDFLPSFVCVGLPNITYLEAYFKRLFPTYLASRISVSSSNLFRIPADVFSDKEPKVITMYNNILDEIHPEAFRYTRPTLQVLEIDYEPELEYFPFTSLNEFPELIELRLNNNELRNITELADTRLSRLQILNLDNNKIETEFPKLRYLPELRVVSARNSLLSSISTELPFEELQRLEVINFNGNNIESIYAGSFVFDQQTEIRTIDLGNCNINSVEEGAFVGLLDSTELRLDNNELTTFSEDAFRETVETMMSGSGKIYLEGNLITCCCDVNWIVSNIPLQAPLVGATCAGNVLLTQLPPDYLNPLCPPASL</sequence>
<accession>A0AA88L490</accession>
<dbReference type="Proteomes" id="UP001187531">
    <property type="component" value="Unassembled WGS sequence"/>
</dbReference>
<name>A0AA88L490_ARTSF</name>
<dbReference type="EMBL" id="JAVRJZ010000012">
    <property type="protein sequence ID" value="KAK2716112.1"/>
    <property type="molecule type" value="Genomic_DNA"/>
</dbReference>
<dbReference type="Gene3D" id="3.80.10.10">
    <property type="entry name" value="Ribonuclease Inhibitor"/>
    <property type="match status" value="1"/>
</dbReference>
<dbReference type="Pfam" id="PF13855">
    <property type="entry name" value="LRR_8"/>
    <property type="match status" value="1"/>
</dbReference>
<gene>
    <name evidence="3" type="ORF">QYM36_010628</name>
</gene>
<evidence type="ECO:0008006" key="5">
    <source>
        <dbReference type="Google" id="ProtNLM"/>
    </source>
</evidence>
<feature type="non-terminal residue" evidence="3">
    <location>
        <position position="1"/>
    </location>
</feature>
<protein>
    <recommendedName>
        <fullName evidence="5">Oplophorus-luciferin 2-monooxygenase non-catalytic subunit</fullName>
    </recommendedName>
</protein>
<comment type="caution">
    <text evidence="3">The sequence shown here is derived from an EMBL/GenBank/DDBJ whole genome shotgun (WGS) entry which is preliminary data.</text>
</comment>
<dbReference type="PANTHER" id="PTHR24366:SF96">
    <property type="entry name" value="LEUCINE RICH REPEAT CONTAINING 53"/>
    <property type="match status" value="1"/>
</dbReference>
<organism evidence="3 4">
    <name type="scientific">Artemia franciscana</name>
    <name type="common">Brine shrimp</name>
    <name type="synonym">Artemia sanfranciscana</name>
    <dbReference type="NCBI Taxonomy" id="6661"/>
    <lineage>
        <taxon>Eukaryota</taxon>
        <taxon>Metazoa</taxon>
        <taxon>Ecdysozoa</taxon>
        <taxon>Arthropoda</taxon>
        <taxon>Crustacea</taxon>
        <taxon>Branchiopoda</taxon>
        <taxon>Anostraca</taxon>
        <taxon>Artemiidae</taxon>
        <taxon>Artemia</taxon>
    </lineage>
</organism>
<keyword evidence="1" id="KW-0433">Leucine-rich repeat</keyword>
<evidence type="ECO:0000256" key="1">
    <source>
        <dbReference type="ARBA" id="ARBA00022614"/>
    </source>
</evidence>
<dbReference type="PANTHER" id="PTHR24366">
    <property type="entry name" value="IG(IMMUNOGLOBULIN) AND LRR(LEUCINE RICH REPEAT) DOMAINS"/>
    <property type="match status" value="1"/>
</dbReference>
<dbReference type="InterPro" id="IPR003591">
    <property type="entry name" value="Leu-rich_rpt_typical-subtyp"/>
</dbReference>
<dbReference type="AlphaFoldDB" id="A0AA88L490"/>
<dbReference type="Pfam" id="PF00560">
    <property type="entry name" value="LRR_1"/>
    <property type="match status" value="1"/>
</dbReference>
<dbReference type="SUPFAM" id="SSF52058">
    <property type="entry name" value="L domain-like"/>
    <property type="match status" value="1"/>
</dbReference>
<keyword evidence="4" id="KW-1185">Reference proteome</keyword>
<dbReference type="InterPro" id="IPR032675">
    <property type="entry name" value="LRR_dom_sf"/>
</dbReference>
<evidence type="ECO:0000256" key="2">
    <source>
        <dbReference type="ARBA" id="ARBA00022737"/>
    </source>
</evidence>